<organism evidence="1 2">
    <name type="scientific">Necator americanus</name>
    <name type="common">Human hookworm</name>
    <dbReference type="NCBI Taxonomy" id="51031"/>
    <lineage>
        <taxon>Eukaryota</taxon>
        <taxon>Metazoa</taxon>
        <taxon>Ecdysozoa</taxon>
        <taxon>Nematoda</taxon>
        <taxon>Chromadorea</taxon>
        <taxon>Rhabditida</taxon>
        <taxon>Rhabditina</taxon>
        <taxon>Rhabditomorpha</taxon>
        <taxon>Strongyloidea</taxon>
        <taxon>Ancylostomatidae</taxon>
        <taxon>Bunostominae</taxon>
        <taxon>Necator</taxon>
    </lineage>
</organism>
<gene>
    <name evidence="1" type="primary">Necator_chrIII.g10748</name>
    <name evidence="1" type="ORF">RB195_009983</name>
</gene>
<accession>A0ABR1CVS9</accession>
<proteinExistence type="predicted"/>
<evidence type="ECO:0000313" key="2">
    <source>
        <dbReference type="Proteomes" id="UP001303046"/>
    </source>
</evidence>
<evidence type="ECO:0000313" key="1">
    <source>
        <dbReference type="EMBL" id="KAK6742439.1"/>
    </source>
</evidence>
<sequence length="116" mass="12956">MVYGSLIEKVLTLSKVCNMLLTFVLKLPLTVVCNEYSLSWPQNVPVTVFSRNISSVFLVQSLPHELYNTTCPFIQSNRAYVALLSTLALDNTPRVQHATKLTILGSLHEKVKECSS</sequence>
<dbReference type="EMBL" id="JAVFWL010000003">
    <property type="protein sequence ID" value="KAK6742439.1"/>
    <property type="molecule type" value="Genomic_DNA"/>
</dbReference>
<keyword evidence="2" id="KW-1185">Reference proteome</keyword>
<dbReference type="Proteomes" id="UP001303046">
    <property type="component" value="Unassembled WGS sequence"/>
</dbReference>
<comment type="caution">
    <text evidence="1">The sequence shown here is derived from an EMBL/GenBank/DDBJ whole genome shotgun (WGS) entry which is preliminary data.</text>
</comment>
<reference evidence="1 2" key="1">
    <citation type="submission" date="2023-08" db="EMBL/GenBank/DDBJ databases">
        <title>A Necator americanus chromosomal reference genome.</title>
        <authorList>
            <person name="Ilik V."/>
            <person name="Petrzelkova K.J."/>
            <person name="Pardy F."/>
            <person name="Fuh T."/>
            <person name="Niatou-Singa F.S."/>
            <person name="Gouil Q."/>
            <person name="Baker L."/>
            <person name="Ritchie M.E."/>
            <person name="Jex A.R."/>
            <person name="Gazzola D."/>
            <person name="Li H."/>
            <person name="Toshio Fujiwara R."/>
            <person name="Zhan B."/>
            <person name="Aroian R.V."/>
            <person name="Pafco B."/>
            <person name="Schwarz E.M."/>
        </authorList>
    </citation>
    <scope>NUCLEOTIDE SEQUENCE [LARGE SCALE GENOMIC DNA]</scope>
    <source>
        <strain evidence="1 2">Aroian</strain>
        <tissue evidence="1">Whole animal</tissue>
    </source>
</reference>
<name>A0ABR1CVS9_NECAM</name>
<protein>
    <submittedName>
        <fullName evidence="1">Uncharacterized protein</fullName>
    </submittedName>
</protein>